<evidence type="ECO:0000313" key="2">
    <source>
        <dbReference type="Proteomes" id="UP000233440"/>
    </source>
</evidence>
<name>A0A2N3LEV0_9BACI</name>
<organism evidence="1 2">
    <name type="scientific">Heyndrickxia camelliae</name>
    <dbReference type="NCBI Taxonomy" id="1707093"/>
    <lineage>
        <taxon>Bacteria</taxon>
        <taxon>Bacillati</taxon>
        <taxon>Bacillota</taxon>
        <taxon>Bacilli</taxon>
        <taxon>Bacillales</taxon>
        <taxon>Bacillaceae</taxon>
        <taxon>Heyndrickxia</taxon>
    </lineage>
</organism>
<reference evidence="1 2" key="1">
    <citation type="submission" date="2017-11" db="EMBL/GenBank/DDBJ databases">
        <title>Bacillus camelliae sp. nov., isolated from pu'er tea.</title>
        <authorList>
            <person name="Niu L."/>
        </authorList>
    </citation>
    <scope>NUCLEOTIDE SEQUENCE [LARGE SCALE GENOMIC DNA]</scope>
    <source>
        <strain evidence="1 2">7578-1</strain>
    </source>
</reference>
<comment type="caution">
    <text evidence="1">The sequence shown here is derived from an EMBL/GenBank/DDBJ whole genome shotgun (WGS) entry which is preliminary data.</text>
</comment>
<dbReference type="Proteomes" id="UP000233440">
    <property type="component" value="Unassembled WGS sequence"/>
</dbReference>
<dbReference type="RefSeq" id="WP_101356219.1">
    <property type="nucleotide sequence ID" value="NZ_PIQO01000023.1"/>
</dbReference>
<dbReference type="AlphaFoldDB" id="A0A2N3LEV0"/>
<dbReference type="EMBL" id="PIQO01000023">
    <property type="protein sequence ID" value="PKR83074.1"/>
    <property type="molecule type" value="Genomic_DNA"/>
</dbReference>
<evidence type="ECO:0000313" key="1">
    <source>
        <dbReference type="EMBL" id="PKR83074.1"/>
    </source>
</evidence>
<protein>
    <submittedName>
        <fullName evidence="1">Uncharacterized protein</fullName>
    </submittedName>
</protein>
<keyword evidence="2" id="KW-1185">Reference proteome</keyword>
<accession>A0A2N3LEV0</accession>
<proteinExistence type="predicted"/>
<gene>
    <name evidence="1" type="ORF">CWO92_21290</name>
</gene>
<sequence length="81" mass="9757">MSETSTQSKILTLDEQIKALKEKKKREIAKLERNVGKKFIEMFDCQNMHIDAIYEIIEEANIYYKENKLKNEYHFENNEVK</sequence>